<gene>
    <name evidence="3" type="ORF">GRI39_05570</name>
</gene>
<feature type="domain" description="FAD dependent oxidoreductase" evidence="2">
    <location>
        <begin position="36"/>
        <end position="386"/>
    </location>
</feature>
<dbReference type="EMBL" id="WTYQ01000002">
    <property type="protein sequence ID" value="MXP25510.1"/>
    <property type="molecule type" value="Genomic_DNA"/>
</dbReference>
<evidence type="ECO:0000256" key="1">
    <source>
        <dbReference type="ARBA" id="ARBA00023002"/>
    </source>
</evidence>
<name>A0A845A5Q0_9SPHN</name>
<evidence type="ECO:0000259" key="2">
    <source>
        <dbReference type="Pfam" id="PF01266"/>
    </source>
</evidence>
<dbReference type="InterPro" id="IPR006076">
    <property type="entry name" value="FAD-dep_OxRdtase"/>
</dbReference>
<dbReference type="PANTHER" id="PTHR13847">
    <property type="entry name" value="SARCOSINE DEHYDROGENASE-RELATED"/>
    <property type="match status" value="1"/>
</dbReference>
<dbReference type="PRINTS" id="PR00420">
    <property type="entry name" value="RNGMNOXGNASE"/>
</dbReference>
<dbReference type="Proteomes" id="UP000460561">
    <property type="component" value="Unassembled WGS sequence"/>
</dbReference>
<organism evidence="3 4">
    <name type="scientific">Altericroceibacterium indicum</name>
    <dbReference type="NCBI Taxonomy" id="374177"/>
    <lineage>
        <taxon>Bacteria</taxon>
        <taxon>Pseudomonadati</taxon>
        <taxon>Pseudomonadota</taxon>
        <taxon>Alphaproteobacteria</taxon>
        <taxon>Sphingomonadales</taxon>
        <taxon>Erythrobacteraceae</taxon>
        <taxon>Altericroceibacterium</taxon>
    </lineage>
</organism>
<keyword evidence="1" id="KW-0560">Oxidoreductase</keyword>
<evidence type="ECO:0000313" key="3">
    <source>
        <dbReference type="EMBL" id="MXP25510.1"/>
    </source>
</evidence>
<protein>
    <submittedName>
        <fullName evidence="3">FAD-dependent oxidoreductase</fullName>
    </submittedName>
</protein>
<dbReference type="AlphaFoldDB" id="A0A845A5Q0"/>
<sequence length="434" mass="46101">MLSRSSAIQNKGQFLWASVAPDAPSHAALMDSVSADIAIIGGGLAGVSSALHLAQAGADVVLVEADHIGSGAALASAGVVAPQLVRTTPDQVLAKLGREAGEGILKLVAESGDYLFDLLDRLGVECGAEQSGFIAPSTSRHAFRELQDIQQQWLPYRSDLRILDFKETEGLTGCKGYAAALLDTSGGMLDPLACVQGLARQAQLAGARIFEGSKVASIERNGDGWKVLTAQGDIRASKVLLAANGGNGVLHRNLAGTTLPLPVIEVATQPLSAAMRAEILPQRHALTDLEADVFSLRYADGNRLVTAFPSKGHPSDAMIEKRVNDRLKAMLAHYHPVKLDYVWRGLGQVNSDLLPRVVRVDENMLAIQACNGRGLGINTVIGREVALMMSRGGSTRITPQPPRKISGFLIARYLPSLIMSGALMAKQVRQRLGF</sequence>
<dbReference type="GO" id="GO:0005737">
    <property type="term" value="C:cytoplasm"/>
    <property type="evidence" value="ECO:0007669"/>
    <property type="project" value="TreeGrafter"/>
</dbReference>
<reference evidence="3 4" key="1">
    <citation type="submission" date="2019-12" db="EMBL/GenBank/DDBJ databases">
        <title>Genomic-based taxomic classification of the family Erythrobacteraceae.</title>
        <authorList>
            <person name="Xu L."/>
        </authorList>
    </citation>
    <scope>NUCLEOTIDE SEQUENCE [LARGE SCALE GENOMIC DNA]</scope>
    <source>
        <strain evidence="3 4">DSM 18604</strain>
    </source>
</reference>
<dbReference type="InterPro" id="IPR036188">
    <property type="entry name" value="FAD/NAD-bd_sf"/>
</dbReference>
<dbReference type="Gene3D" id="3.50.50.60">
    <property type="entry name" value="FAD/NAD(P)-binding domain"/>
    <property type="match status" value="1"/>
</dbReference>
<dbReference type="Pfam" id="PF01266">
    <property type="entry name" value="DAO"/>
    <property type="match status" value="1"/>
</dbReference>
<evidence type="ECO:0000313" key="4">
    <source>
        <dbReference type="Proteomes" id="UP000460561"/>
    </source>
</evidence>
<dbReference type="PANTHER" id="PTHR13847:SF281">
    <property type="entry name" value="FAD DEPENDENT OXIDOREDUCTASE DOMAIN-CONTAINING PROTEIN"/>
    <property type="match status" value="1"/>
</dbReference>
<accession>A0A845A5Q0</accession>
<dbReference type="GO" id="GO:0016491">
    <property type="term" value="F:oxidoreductase activity"/>
    <property type="evidence" value="ECO:0007669"/>
    <property type="project" value="UniProtKB-KW"/>
</dbReference>
<keyword evidence="4" id="KW-1185">Reference proteome</keyword>
<dbReference type="RefSeq" id="WP_160738735.1">
    <property type="nucleotide sequence ID" value="NZ_WTYQ01000002.1"/>
</dbReference>
<dbReference type="SUPFAM" id="SSF51905">
    <property type="entry name" value="FAD/NAD(P)-binding domain"/>
    <property type="match status" value="1"/>
</dbReference>
<dbReference type="OrthoDB" id="9814969at2"/>
<dbReference type="Gene3D" id="3.30.9.10">
    <property type="entry name" value="D-Amino Acid Oxidase, subunit A, domain 2"/>
    <property type="match status" value="1"/>
</dbReference>
<proteinExistence type="predicted"/>
<comment type="caution">
    <text evidence="3">The sequence shown here is derived from an EMBL/GenBank/DDBJ whole genome shotgun (WGS) entry which is preliminary data.</text>
</comment>